<dbReference type="GO" id="GO:0016787">
    <property type="term" value="F:hydrolase activity"/>
    <property type="evidence" value="ECO:0007669"/>
    <property type="project" value="InterPro"/>
</dbReference>
<feature type="domain" description="Dienelactone hydrolase" evidence="2">
    <location>
        <begin position="333"/>
        <end position="450"/>
    </location>
</feature>
<dbReference type="InterPro" id="IPR002925">
    <property type="entry name" value="Dienelactn_hydro"/>
</dbReference>
<keyword evidence="4" id="KW-1185">Reference proteome</keyword>
<dbReference type="InterPro" id="IPR000836">
    <property type="entry name" value="PRTase_dom"/>
</dbReference>
<protein>
    <submittedName>
        <fullName evidence="3">Putative phosphoribosyl transferase</fullName>
    </submittedName>
</protein>
<accession>A0A4Q7ZTP9</accession>
<dbReference type="InterPro" id="IPR026555">
    <property type="entry name" value="NSL3/Tex30"/>
</dbReference>
<dbReference type="SUPFAM" id="SSF53474">
    <property type="entry name" value="alpha/beta-Hydrolases"/>
    <property type="match status" value="1"/>
</dbReference>
<keyword evidence="3" id="KW-0808">Transferase</keyword>
<dbReference type="GO" id="GO:0016740">
    <property type="term" value="F:transferase activity"/>
    <property type="evidence" value="ECO:0007669"/>
    <property type="project" value="UniProtKB-KW"/>
</dbReference>
<feature type="domain" description="Phosphoribosyltransferase" evidence="1">
    <location>
        <begin position="40"/>
        <end position="205"/>
    </location>
</feature>
<dbReference type="Pfam" id="PF01738">
    <property type="entry name" value="DLH"/>
    <property type="match status" value="1"/>
</dbReference>
<dbReference type="SUPFAM" id="SSF53271">
    <property type="entry name" value="PRTase-like"/>
    <property type="match status" value="1"/>
</dbReference>
<reference evidence="3 4" key="1">
    <citation type="submission" date="2019-02" db="EMBL/GenBank/DDBJ databases">
        <title>Sequencing the genomes of 1000 actinobacteria strains.</title>
        <authorList>
            <person name="Klenk H.-P."/>
        </authorList>
    </citation>
    <scope>NUCLEOTIDE SEQUENCE [LARGE SCALE GENOMIC DNA]</scope>
    <source>
        <strain evidence="3 4">DSM 45162</strain>
    </source>
</reference>
<dbReference type="EMBL" id="SHKY01000001">
    <property type="protein sequence ID" value="RZU54617.1"/>
    <property type="molecule type" value="Genomic_DNA"/>
</dbReference>
<dbReference type="Gene3D" id="3.40.50.2020">
    <property type="match status" value="1"/>
</dbReference>
<dbReference type="PANTHER" id="PTHR13136">
    <property type="entry name" value="TESTIS DEVELOPMENT PROTEIN PRTD"/>
    <property type="match status" value="1"/>
</dbReference>
<dbReference type="Pfam" id="PF00156">
    <property type="entry name" value="Pribosyltran"/>
    <property type="match status" value="1"/>
</dbReference>
<dbReference type="CDD" id="cd06223">
    <property type="entry name" value="PRTases_typeI"/>
    <property type="match status" value="1"/>
</dbReference>
<sequence>MRPGEAEWAVRPCSRVPAGYAMDHAGLFRQGVRMSFRDRIDAGRRLAEQLRPLRGRDDIVVLGLPRGGVPVAAEVARSLGAPLDVIVVRKVGAPGQPELALGAVGEDGEGVVNVGLVRALGVSQAELRAAQDQAHDEVRARVGALRGHRPRVPLAGRTAIVVDDGVATGATARAACRIARAAGAARVMVAVPVAPADAVESLAGAADEVVSLLHPTLFGAVGQFYDDFSQTPDAEVTALLAESCGAGPRPAYDAEVVVDAGGVALPGRLTIPAGARGIVVFAHGSGSGRGSPRNRHVAEVLHGAALGTLLFDLLTEPEASQRSNVFDIGLLAGRLLDAVAWLRGRPEAGTAPVGFFGASTGGAAALAAAATLGTDIAAVVSRGGRPDLAGDRLAEVHAPTLLIVGGDDHVVLELNRDARRRLHCPNRLAVVPGAGHLFEEPGALDVVAGAAVEWFTDHLAPDAVPATATP</sequence>
<dbReference type="AlphaFoldDB" id="A0A4Q7ZTP9"/>
<evidence type="ECO:0000313" key="3">
    <source>
        <dbReference type="EMBL" id="RZU54617.1"/>
    </source>
</evidence>
<comment type="caution">
    <text evidence="3">The sequence shown here is derived from an EMBL/GenBank/DDBJ whole genome shotgun (WGS) entry which is preliminary data.</text>
</comment>
<name>A0A4Q7ZTP9_9ACTN</name>
<dbReference type="Gene3D" id="3.40.50.1820">
    <property type="entry name" value="alpha/beta hydrolase"/>
    <property type="match status" value="1"/>
</dbReference>
<organism evidence="3 4">
    <name type="scientific">Krasilnikovia cinnamomea</name>
    <dbReference type="NCBI Taxonomy" id="349313"/>
    <lineage>
        <taxon>Bacteria</taxon>
        <taxon>Bacillati</taxon>
        <taxon>Actinomycetota</taxon>
        <taxon>Actinomycetes</taxon>
        <taxon>Micromonosporales</taxon>
        <taxon>Micromonosporaceae</taxon>
        <taxon>Krasilnikovia</taxon>
    </lineage>
</organism>
<evidence type="ECO:0000259" key="1">
    <source>
        <dbReference type="Pfam" id="PF00156"/>
    </source>
</evidence>
<dbReference type="Gene3D" id="3.30.1310.20">
    <property type="entry name" value="PRTase-like"/>
    <property type="match status" value="1"/>
</dbReference>
<proteinExistence type="predicted"/>
<dbReference type="Proteomes" id="UP000292564">
    <property type="component" value="Unassembled WGS sequence"/>
</dbReference>
<dbReference type="InterPro" id="IPR029057">
    <property type="entry name" value="PRTase-like"/>
</dbReference>
<dbReference type="InterPro" id="IPR029058">
    <property type="entry name" value="AB_hydrolase_fold"/>
</dbReference>
<gene>
    <name evidence="3" type="ORF">EV385_6568</name>
</gene>
<evidence type="ECO:0000259" key="2">
    <source>
        <dbReference type="Pfam" id="PF01738"/>
    </source>
</evidence>
<evidence type="ECO:0000313" key="4">
    <source>
        <dbReference type="Proteomes" id="UP000292564"/>
    </source>
</evidence>
<dbReference type="PANTHER" id="PTHR13136:SF11">
    <property type="entry name" value="TESTIS-EXPRESSED PROTEIN 30"/>
    <property type="match status" value="1"/>
</dbReference>